<dbReference type="GO" id="GO:0005829">
    <property type="term" value="C:cytosol"/>
    <property type="evidence" value="ECO:0007669"/>
    <property type="project" value="TreeGrafter"/>
</dbReference>
<keyword evidence="1 9" id="KW-0808">Transferase</keyword>
<comment type="caution">
    <text evidence="9">Lacks conserved residue(s) required for the propagation of feature annotation.</text>
</comment>
<evidence type="ECO:0000313" key="12">
    <source>
        <dbReference type="Proteomes" id="UP000555552"/>
    </source>
</evidence>
<dbReference type="PRINTS" id="PR00990">
    <property type="entry name" value="RIBOKINASE"/>
</dbReference>
<keyword evidence="7 9" id="KW-0630">Potassium</keyword>
<dbReference type="EMBL" id="JABEMA010000002">
    <property type="protein sequence ID" value="NNH21557.1"/>
    <property type="molecule type" value="Genomic_DNA"/>
</dbReference>
<evidence type="ECO:0000256" key="9">
    <source>
        <dbReference type="HAMAP-Rule" id="MF_01987"/>
    </source>
</evidence>
<keyword evidence="9" id="KW-0963">Cytoplasm</keyword>
<evidence type="ECO:0000256" key="4">
    <source>
        <dbReference type="ARBA" id="ARBA00022777"/>
    </source>
</evidence>
<comment type="similarity">
    <text evidence="9">Belongs to the carbohydrate kinase PfkB family. Ribokinase subfamily.</text>
</comment>
<gene>
    <name evidence="9" type="primary">rbsK</name>
    <name evidence="11" type="ORF">HLB09_00350</name>
</gene>
<feature type="active site" description="Proton acceptor" evidence="9">
    <location>
        <position position="260"/>
    </location>
</feature>
<feature type="binding site" evidence="9">
    <location>
        <position position="254"/>
    </location>
    <ligand>
        <name>K(+)</name>
        <dbReference type="ChEBI" id="CHEBI:29103"/>
    </ligand>
</feature>
<keyword evidence="5 9" id="KW-0067">ATP-binding</keyword>
<dbReference type="Pfam" id="PF00294">
    <property type="entry name" value="PfkB"/>
    <property type="match status" value="1"/>
</dbReference>
<dbReference type="GO" id="GO:0004747">
    <property type="term" value="F:ribokinase activity"/>
    <property type="evidence" value="ECO:0007669"/>
    <property type="project" value="UniProtKB-UniRule"/>
</dbReference>
<feature type="domain" description="Carbohydrate kinase PfkB" evidence="10">
    <location>
        <begin position="13"/>
        <end position="301"/>
    </location>
</feature>
<feature type="binding site" evidence="9">
    <location>
        <position position="295"/>
    </location>
    <ligand>
        <name>K(+)</name>
        <dbReference type="ChEBI" id="CHEBI:29103"/>
    </ligand>
</feature>
<proteinExistence type="inferred from homology"/>
<comment type="cofactor">
    <cofactor evidence="9">
        <name>Mg(2+)</name>
        <dbReference type="ChEBI" id="CHEBI:18420"/>
    </cofactor>
    <text evidence="9">Requires a divalent cation, most likely magnesium in vivo, as an electrophilic catalyst to aid phosphoryl group transfer. It is the chelate of the metal and the nucleotide that is the actual substrate.</text>
</comment>
<comment type="subunit">
    <text evidence="9">Homodimer.</text>
</comment>
<evidence type="ECO:0000313" key="11">
    <source>
        <dbReference type="EMBL" id="NNH21557.1"/>
    </source>
</evidence>
<dbReference type="InterPro" id="IPR002139">
    <property type="entry name" value="Ribo/fructo_kinase"/>
</dbReference>
<dbReference type="AlphaFoldDB" id="A0A849BKE0"/>
<dbReference type="HAMAP" id="MF_01987">
    <property type="entry name" value="Ribokinase"/>
    <property type="match status" value="1"/>
</dbReference>
<dbReference type="PANTHER" id="PTHR10584:SF166">
    <property type="entry name" value="RIBOKINASE"/>
    <property type="match status" value="1"/>
</dbReference>
<dbReference type="GO" id="GO:0046872">
    <property type="term" value="F:metal ion binding"/>
    <property type="evidence" value="ECO:0007669"/>
    <property type="project" value="UniProtKB-KW"/>
</dbReference>
<keyword evidence="2 9" id="KW-0479">Metal-binding</keyword>
<feature type="binding site" evidence="9">
    <location>
        <position position="149"/>
    </location>
    <ligand>
        <name>substrate</name>
    </ligand>
</feature>
<keyword evidence="8 9" id="KW-0119">Carbohydrate metabolism</keyword>
<feature type="binding site" evidence="9">
    <location>
        <position position="293"/>
    </location>
    <ligand>
        <name>K(+)</name>
        <dbReference type="ChEBI" id="CHEBI:29103"/>
    </ligand>
</feature>
<reference evidence="11 12" key="1">
    <citation type="submission" date="2020-05" db="EMBL/GenBank/DDBJ databases">
        <title>MicrobeNet Type strains.</title>
        <authorList>
            <person name="Nicholson A.C."/>
        </authorList>
    </citation>
    <scope>NUCLEOTIDE SEQUENCE [LARGE SCALE GENOMIC DNA]</scope>
    <source>
        <strain evidence="11 12">JCM 14547</strain>
    </source>
</reference>
<evidence type="ECO:0000256" key="8">
    <source>
        <dbReference type="ARBA" id="ARBA00023277"/>
    </source>
</evidence>
<dbReference type="GO" id="GO:0005524">
    <property type="term" value="F:ATP binding"/>
    <property type="evidence" value="ECO:0007669"/>
    <property type="project" value="UniProtKB-UniRule"/>
</dbReference>
<comment type="catalytic activity">
    <reaction evidence="9">
        <text>D-ribose + ATP = D-ribose 5-phosphate + ADP + H(+)</text>
        <dbReference type="Rhea" id="RHEA:13697"/>
        <dbReference type="ChEBI" id="CHEBI:15378"/>
        <dbReference type="ChEBI" id="CHEBI:30616"/>
        <dbReference type="ChEBI" id="CHEBI:47013"/>
        <dbReference type="ChEBI" id="CHEBI:78346"/>
        <dbReference type="ChEBI" id="CHEBI:456216"/>
        <dbReference type="EC" id="2.7.1.15"/>
    </reaction>
</comment>
<feature type="binding site" evidence="9">
    <location>
        <position position="256"/>
    </location>
    <ligand>
        <name>K(+)</name>
        <dbReference type="ChEBI" id="CHEBI:29103"/>
    </ligand>
</feature>
<evidence type="ECO:0000256" key="1">
    <source>
        <dbReference type="ARBA" id="ARBA00022679"/>
    </source>
</evidence>
<organism evidence="11 12">
    <name type="scientific">Pseudokineococcus marinus</name>
    <dbReference type="NCBI Taxonomy" id="351215"/>
    <lineage>
        <taxon>Bacteria</taxon>
        <taxon>Bacillati</taxon>
        <taxon>Actinomycetota</taxon>
        <taxon>Actinomycetes</taxon>
        <taxon>Kineosporiales</taxon>
        <taxon>Kineosporiaceae</taxon>
        <taxon>Pseudokineococcus</taxon>
    </lineage>
</organism>
<feature type="binding site" evidence="9">
    <location>
        <position position="193"/>
    </location>
    <ligand>
        <name>ATP</name>
        <dbReference type="ChEBI" id="CHEBI:30616"/>
    </ligand>
</feature>
<evidence type="ECO:0000256" key="3">
    <source>
        <dbReference type="ARBA" id="ARBA00022741"/>
    </source>
</evidence>
<name>A0A849BKE0_9ACTN</name>
<sequence>MSAGATGPAAVTVAVVGSVHQDLHLHVGELPRPGETLMAREWGRAPGGKGANQAVACATAGAGTAMVGAVGDDAAADAVVAALRTAGVEVALVQRLASRATSTAVVTVAADGTNSIVVAADASSALAPRSVEAALAELPAVAVVLSQAEVPEAVVRAAAAGAAAAGARTVHNLAPYRPVGAALLACCDPLVVNEVEAASLAHDLGLDADAPETLAGRLADACASVVVTLGAQGAVWARGAEGGHVPSPEVPVVDTSGAGDAFVGALCASLARGDALPEACSAGVAAGARAVQHRGAQTAAPPAGATLI</sequence>
<keyword evidence="4 9" id="KW-0418">Kinase</keyword>
<keyword evidence="3 9" id="KW-0547">Nucleotide-binding</keyword>
<dbReference type="Gene3D" id="3.40.1190.20">
    <property type="match status" value="1"/>
</dbReference>
<dbReference type="SUPFAM" id="SSF53613">
    <property type="entry name" value="Ribokinase-like"/>
    <property type="match status" value="1"/>
</dbReference>
<dbReference type="PANTHER" id="PTHR10584">
    <property type="entry name" value="SUGAR KINASE"/>
    <property type="match status" value="1"/>
</dbReference>
<comment type="function">
    <text evidence="9">Catalyzes the phosphorylation of ribose at O-5 in a reaction requiring ATP and magnesium. The resulting D-ribose-5-phosphate can then be used either for sythesis of nucleotides, histidine, and tryptophan, or as a component of the pentose phosphate pathway.</text>
</comment>
<protein>
    <recommendedName>
        <fullName evidence="9">Ribokinase</fullName>
        <shortName evidence="9">RK</shortName>
        <ecNumber evidence="9">2.7.1.15</ecNumber>
    </recommendedName>
</protein>
<dbReference type="Proteomes" id="UP000555552">
    <property type="component" value="Unassembled WGS sequence"/>
</dbReference>
<comment type="subcellular location">
    <subcellularLocation>
        <location evidence="9">Cytoplasm</location>
    </subcellularLocation>
</comment>
<feature type="binding site" evidence="9">
    <location>
        <begin position="48"/>
        <end position="52"/>
    </location>
    <ligand>
        <name>substrate</name>
    </ligand>
</feature>
<evidence type="ECO:0000256" key="6">
    <source>
        <dbReference type="ARBA" id="ARBA00022842"/>
    </source>
</evidence>
<evidence type="ECO:0000256" key="7">
    <source>
        <dbReference type="ARBA" id="ARBA00022958"/>
    </source>
</evidence>
<feature type="binding site" evidence="9">
    <location>
        <position position="290"/>
    </location>
    <ligand>
        <name>K(+)</name>
        <dbReference type="ChEBI" id="CHEBI:29103"/>
    </ligand>
</feature>
<feature type="binding site" evidence="9">
    <location>
        <begin position="228"/>
        <end position="233"/>
    </location>
    <ligand>
        <name>ATP</name>
        <dbReference type="ChEBI" id="CHEBI:30616"/>
    </ligand>
</feature>
<dbReference type="GO" id="GO:0019303">
    <property type="term" value="P:D-ribose catabolic process"/>
    <property type="evidence" value="ECO:0007669"/>
    <property type="project" value="UniProtKB-UniRule"/>
</dbReference>
<dbReference type="RefSeq" id="WP_171201421.1">
    <property type="nucleotide sequence ID" value="NZ_BAAANP010000002.1"/>
</dbReference>
<comment type="activity regulation">
    <text evidence="9">Activated by a monovalent cation that binds near, but not in, the active site. The most likely occupant of the site in vivo is potassium. Ion binding induces a conformational change that may alter substrate affinity.</text>
</comment>
<evidence type="ECO:0000256" key="5">
    <source>
        <dbReference type="ARBA" id="ARBA00022840"/>
    </source>
</evidence>
<keyword evidence="6 9" id="KW-0460">Magnesium</keyword>
<feature type="binding site" evidence="9">
    <location>
        <begin position="20"/>
        <end position="22"/>
    </location>
    <ligand>
        <name>substrate</name>
    </ligand>
</feature>
<accession>A0A849BKE0</accession>
<evidence type="ECO:0000259" key="10">
    <source>
        <dbReference type="Pfam" id="PF00294"/>
    </source>
</evidence>
<evidence type="ECO:0000256" key="2">
    <source>
        <dbReference type="ARBA" id="ARBA00022723"/>
    </source>
</evidence>
<dbReference type="EC" id="2.7.1.15" evidence="9"/>
<feature type="binding site" evidence="9">
    <location>
        <begin position="259"/>
        <end position="260"/>
    </location>
    <ligand>
        <name>ATP</name>
        <dbReference type="ChEBI" id="CHEBI:30616"/>
    </ligand>
</feature>
<feature type="binding site" evidence="9">
    <location>
        <position position="260"/>
    </location>
    <ligand>
        <name>substrate</name>
    </ligand>
</feature>
<dbReference type="UniPathway" id="UPA00916">
    <property type="reaction ID" value="UER00889"/>
</dbReference>
<comment type="caution">
    <text evidence="11">The sequence shown here is derived from an EMBL/GenBank/DDBJ whole genome shotgun (WGS) entry which is preliminary data.</text>
</comment>
<keyword evidence="12" id="KW-1185">Reference proteome</keyword>
<dbReference type="InterPro" id="IPR011877">
    <property type="entry name" value="Ribokinase"/>
</dbReference>
<comment type="pathway">
    <text evidence="9">Carbohydrate metabolism; D-ribose degradation; D-ribose 5-phosphate from beta-D-ribopyranose: step 2/2.</text>
</comment>
<dbReference type="InterPro" id="IPR011611">
    <property type="entry name" value="PfkB_dom"/>
</dbReference>
<dbReference type="InterPro" id="IPR029056">
    <property type="entry name" value="Ribokinase-like"/>
</dbReference>